<evidence type="ECO:0000259" key="8">
    <source>
        <dbReference type="PROSITE" id="PS50862"/>
    </source>
</evidence>
<reference evidence="9 10" key="1">
    <citation type="journal article" date="2016" name="Nat. Commun.">
        <title>Thousands of microbial genomes shed light on interconnected biogeochemical processes in an aquifer system.</title>
        <authorList>
            <person name="Anantharaman K."/>
            <person name="Brown C.T."/>
            <person name="Hug L.A."/>
            <person name="Sharon I."/>
            <person name="Castelle C.J."/>
            <person name="Probst A.J."/>
            <person name="Thomas B.C."/>
            <person name="Singh A."/>
            <person name="Wilkins M.J."/>
            <person name="Karaoz U."/>
            <person name="Brodie E.L."/>
            <person name="Williams K.H."/>
            <person name="Hubbard S.S."/>
            <person name="Banfield J.F."/>
        </authorList>
    </citation>
    <scope>NUCLEOTIDE SEQUENCE [LARGE SCALE GENOMIC DNA]</scope>
</reference>
<dbReference type="Proteomes" id="UP000179136">
    <property type="component" value="Unassembled WGS sequence"/>
</dbReference>
<dbReference type="GO" id="GO:0006432">
    <property type="term" value="P:phenylalanyl-tRNA aminoacylation"/>
    <property type="evidence" value="ECO:0007669"/>
    <property type="project" value="InterPro"/>
</dbReference>
<evidence type="ECO:0000256" key="2">
    <source>
        <dbReference type="ARBA" id="ARBA00022598"/>
    </source>
</evidence>
<dbReference type="GO" id="GO:0005524">
    <property type="term" value="F:ATP binding"/>
    <property type="evidence" value="ECO:0007669"/>
    <property type="project" value="UniProtKB-KW"/>
</dbReference>
<evidence type="ECO:0000313" key="10">
    <source>
        <dbReference type="Proteomes" id="UP000179136"/>
    </source>
</evidence>
<keyword evidence="3" id="KW-0547">Nucleotide-binding</keyword>
<evidence type="ECO:0000256" key="5">
    <source>
        <dbReference type="ARBA" id="ARBA00022917"/>
    </source>
</evidence>
<dbReference type="GO" id="GO:0000049">
    <property type="term" value="F:tRNA binding"/>
    <property type="evidence" value="ECO:0007669"/>
    <property type="project" value="InterPro"/>
</dbReference>
<keyword evidence="5" id="KW-0648">Protein biosynthesis</keyword>
<dbReference type="InterPro" id="IPR006195">
    <property type="entry name" value="aa-tRNA-synth_II"/>
</dbReference>
<dbReference type="AlphaFoldDB" id="A0A1F6FMX2"/>
<dbReference type="Pfam" id="PF01409">
    <property type="entry name" value="tRNA-synt_2d"/>
    <property type="match status" value="1"/>
</dbReference>
<sequence>MKEQLNKIKNNILAELERTETLQQLEDLHKKYFSRKSGDFSRLIRDVKNVSQEMKPAVGRLINDVKKEVEESFDNIKKSLNNKMAGTGESNFFDLTLPGVDQNIGTLHPITQVKNDLDDAFKFLGFEIYEGPEITSEGYEFDNLNFPLNHPVRESMDTYWIKQQTTKKGMEKFCLRPHLTGASVRYMQTHKPPFRFVYPGRAFRSEATDAGHERCFYQYEALIVNERISVAGGKILVKTILERVFGREVRIRMRTGFFPFVEPGFEIDMECLNCLGKGCSVCKHKGWVEMMPGGPPHPNVLRAGGLDPKKWQGFYINIGLDRLVMMKYGIDDIRLMHSGDLRFLRQF</sequence>
<dbReference type="InterPro" id="IPR010978">
    <property type="entry name" value="tRNA-bd_arm"/>
</dbReference>
<accession>A0A1F6FMX2</accession>
<proteinExistence type="predicted"/>
<dbReference type="Pfam" id="PF02912">
    <property type="entry name" value="Phe_tRNA-synt_N"/>
    <property type="match status" value="1"/>
</dbReference>
<dbReference type="Gene3D" id="3.30.930.10">
    <property type="entry name" value="Bira Bifunctional Protein, Domain 2"/>
    <property type="match status" value="1"/>
</dbReference>
<dbReference type="SUPFAM" id="SSF46589">
    <property type="entry name" value="tRNA-binding arm"/>
    <property type="match status" value="1"/>
</dbReference>
<dbReference type="InterPro" id="IPR002319">
    <property type="entry name" value="Phenylalanyl-tRNA_Synthase"/>
</dbReference>
<protein>
    <recommendedName>
        <fullName evidence="1">phenylalanine--tRNA ligase</fullName>
        <ecNumber evidence="1">6.1.1.20</ecNumber>
    </recommendedName>
</protein>
<dbReference type="STRING" id="1798561.A3B87_03225"/>
<dbReference type="PROSITE" id="PS50862">
    <property type="entry name" value="AA_TRNA_LIGASE_II"/>
    <property type="match status" value="1"/>
</dbReference>
<keyword evidence="4" id="KW-0067">ATP-binding</keyword>
<keyword evidence="6" id="KW-0030">Aminoacyl-tRNA synthetase</keyword>
<dbReference type="EC" id="6.1.1.20" evidence="1"/>
<name>A0A1F6FMX2_9BACT</name>
<comment type="caution">
    <text evidence="9">The sequence shown here is derived from an EMBL/GenBank/DDBJ whole genome shotgun (WGS) entry which is preliminary data.</text>
</comment>
<dbReference type="InterPro" id="IPR004188">
    <property type="entry name" value="Phe-tRNA_ligase_II_N"/>
</dbReference>
<feature type="domain" description="Aminoacyl-transfer RNA synthetases class-II family profile" evidence="8">
    <location>
        <begin position="111"/>
        <end position="346"/>
    </location>
</feature>
<dbReference type="PANTHER" id="PTHR11538:SF41">
    <property type="entry name" value="PHENYLALANINE--TRNA LIGASE, MITOCHONDRIAL"/>
    <property type="match status" value="1"/>
</dbReference>
<evidence type="ECO:0000256" key="3">
    <source>
        <dbReference type="ARBA" id="ARBA00022741"/>
    </source>
</evidence>
<dbReference type="GO" id="GO:0005737">
    <property type="term" value="C:cytoplasm"/>
    <property type="evidence" value="ECO:0007669"/>
    <property type="project" value="InterPro"/>
</dbReference>
<dbReference type="SUPFAM" id="SSF55681">
    <property type="entry name" value="Class II aaRS and biotin synthetases"/>
    <property type="match status" value="1"/>
</dbReference>
<gene>
    <name evidence="9" type="ORF">A3B87_03225</name>
</gene>
<dbReference type="PANTHER" id="PTHR11538">
    <property type="entry name" value="PHENYLALANYL-TRNA SYNTHETASE"/>
    <property type="match status" value="1"/>
</dbReference>
<evidence type="ECO:0000256" key="4">
    <source>
        <dbReference type="ARBA" id="ARBA00022840"/>
    </source>
</evidence>
<evidence type="ECO:0000313" key="9">
    <source>
        <dbReference type="EMBL" id="OGG87202.1"/>
    </source>
</evidence>
<dbReference type="CDD" id="cd00496">
    <property type="entry name" value="PheRS_alpha_core"/>
    <property type="match status" value="1"/>
</dbReference>
<comment type="catalytic activity">
    <reaction evidence="7">
        <text>tRNA(Phe) + L-phenylalanine + ATP = L-phenylalanyl-tRNA(Phe) + AMP + diphosphate + H(+)</text>
        <dbReference type="Rhea" id="RHEA:19413"/>
        <dbReference type="Rhea" id="RHEA-COMP:9668"/>
        <dbReference type="Rhea" id="RHEA-COMP:9699"/>
        <dbReference type="ChEBI" id="CHEBI:15378"/>
        <dbReference type="ChEBI" id="CHEBI:30616"/>
        <dbReference type="ChEBI" id="CHEBI:33019"/>
        <dbReference type="ChEBI" id="CHEBI:58095"/>
        <dbReference type="ChEBI" id="CHEBI:78442"/>
        <dbReference type="ChEBI" id="CHEBI:78531"/>
        <dbReference type="ChEBI" id="CHEBI:456215"/>
        <dbReference type="EC" id="6.1.1.20"/>
    </reaction>
</comment>
<evidence type="ECO:0000256" key="1">
    <source>
        <dbReference type="ARBA" id="ARBA00012814"/>
    </source>
</evidence>
<dbReference type="EMBL" id="MFMW01000019">
    <property type="protein sequence ID" value="OGG87202.1"/>
    <property type="molecule type" value="Genomic_DNA"/>
</dbReference>
<evidence type="ECO:0000256" key="7">
    <source>
        <dbReference type="ARBA" id="ARBA00049255"/>
    </source>
</evidence>
<organism evidence="9 10">
    <name type="scientific">Candidatus Kuenenbacteria bacterium RIFCSPHIGHO2_02_FULL_39_13</name>
    <dbReference type="NCBI Taxonomy" id="1798561"/>
    <lineage>
        <taxon>Bacteria</taxon>
        <taxon>Candidatus Kueneniibacteriota</taxon>
    </lineage>
</organism>
<dbReference type="InterPro" id="IPR045864">
    <property type="entry name" value="aa-tRNA-synth_II/BPL/LPL"/>
</dbReference>
<evidence type="ECO:0000256" key="6">
    <source>
        <dbReference type="ARBA" id="ARBA00023146"/>
    </source>
</evidence>
<keyword evidence="2 9" id="KW-0436">Ligase</keyword>
<dbReference type="GO" id="GO:0004826">
    <property type="term" value="F:phenylalanine-tRNA ligase activity"/>
    <property type="evidence" value="ECO:0007669"/>
    <property type="project" value="UniProtKB-EC"/>
</dbReference>